<dbReference type="Pfam" id="PF03466">
    <property type="entry name" value="LysR_substrate"/>
    <property type="match status" value="1"/>
</dbReference>
<feature type="domain" description="HTH lysR-type" evidence="5">
    <location>
        <begin position="7"/>
        <end position="64"/>
    </location>
</feature>
<dbReference type="GO" id="GO:0003700">
    <property type="term" value="F:DNA-binding transcription factor activity"/>
    <property type="evidence" value="ECO:0007669"/>
    <property type="project" value="InterPro"/>
</dbReference>
<evidence type="ECO:0000256" key="4">
    <source>
        <dbReference type="ARBA" id="ARBA00023163"/>
    </source>
</evidence>
<keyword evidence="4" id="KW-0804">Transcription</keyword>
<evidence type="ECO:0000256" key="2">
    <source>
        <dbReference type="ARBA" id="ARBA00023015"/>
    </source>
</evidence>
<evidence type="ECO:0000256" key="1">
    <source>
        <dbReference type="ARBA" id="ARBA00009437"/>
    </source>
</evidence>
<dbReference type="InterPro" id="IPR036390">
    <property type="entry name" value="WH_DNA-bd_sf"/>
</dbReference>
<dbReference type="EMBL" id="QKZL01000012">
    <property type="protein sequence ID" value="PZX14876.1"/>
    <property type="molecule type" value="Genomic_DNA"/>
</dbReference>
<keyword evidence="7" id="KW-1185">Reference proteome</keyword>
<dbReference type="InterPro" id="IPR036388">
    <property type="entry name" value="WH-like_DNA-bd_sf"/>
</dbReference>
<dbReference type="PROSITE" id="PS50931">
    <property type="entry name" value="HTH_LYSR"/>
    <property type="match status" value="1"/>
</dbReference>
<dbReference type="Gene3D" id="1.10.10.10">
    <property type="entry name" value="Winged helix-like DNA-binding domain superfamily/Winged helix DNA-binding domain"/>
    <property type="match status" value="1"/>
</dbReference>
<gene>
    <name evidence="6" type="ORF">LX81_02727</name>
</gene>
<dbReference type="Pfam" id="PF00126">
    <property type="entry name" value="HTH_1"/>
    <property type="match status" value="1"/>
</dbReference>
<evidence type="ECO:0000313" key="6">
    <source>
        <dbReference type="EMBL" id="PZX14876.1"/>
    </source>
</evidence>
<evidence type="ECO:0000313" key="7">
    <source>
        <dbReference type="Proteomes" id="UP000248916"/>
    </source>
</evidence>
<accession>A0A2W7NNR7</accession>
<dbReference type="GO" id="GO:0003677">
    <property type="term" value="F:DNA binding"/>
    <property type="evidence" value="ECO:0007669"/>
    <property type="project" value="UniProtKB-KW"/>
</dbReference>
<dbReference type="Proteomes" id="UP000248916">
    <property type="component" value="Unassembled WGS sequence"/>
</dbReference>
<dbReference type="PRINTS" id="PR00039">
    <property type="entry name" value="HTHLYSR"/>
</dbReference>
<dbReference type="SUPFAM" id="SSF53850">
    <property type="entry name" value="Periplasmic binding protein-like II"/>
    <property type="match status" value="1"/>
</dbReference>
<name>A0A2W7NNR7_9RHOB</name>
<protein>
    <submittedName>
        <fullName evidence="6">DNA-binding transcriptional LysR family regulator</fullName>
    </submittedName>
</protein>
<dbReference type="InterPro" id="IPR000847">
    <property type="entry name" value="LysR_HTH_N"/>
</dbReference>
<dbReference type="PANTHER" id="PTHR30346:SF0">
    <property type="entry name" value="HCA OPERON TRANSCRIPTIONAL ACTIVATOR HCAR"/>
    <property type="match status" value="1"/>
</dbReference>
<comment type="caution">
    <text evidence="6">The sequence shown here is derived from an EMBL/GenBank/DDBJ whole genome shotgun (WGS) entry which is preliminary data.</text>
</comment>
<dbReference type="RefSeq" id="WP_211322766.1">
    <property type="nucleotide sequence ID" value="NZ_QKZL01000012.1"/>
</dbReference>
<dbReference type="GO" id="GO:0032993">
    <property type="term" value="C:protein-DNA complex"/>
    <property type="evidence" value="ECO:0007669"/>
    <property type="project" value="TreeGrafter"/>
</dbReference>
<sequence>MDMNTGIDLRQLRYFVCLADELHFGRAAERLGIRQAPLSQQIKLLEDRLGTMLFHRTTRRTRLTPAGETMLRHARELLDGMDRAIAHTRAMASESTGRLTVAGVQVALSHVLPPILEAFRQSWPAVIIDVRHLGTGDQLRTLEAGEINIALIRPTGQAPFMQTRRLVSEPLLAALPRTHRLADRAELRLSDFEGEDMVGYADVLGAPYSGVVAEAFRRAGVHPRVVQKCTHTMTIATHVASGLGLAIVPSWISNMRSPRLVFRPMPELDQGIDLLIAWPSGETAPVILDFVQTAERVCAEIAPEIGMVSVARAKSGRGG</sequence>
<dbReference type="AlphaFoldDB" id="A0A2W7NNR7"/>
<dbReference type="SUPFAM" id="SSF46785">
    <property type="entry name" value="Winged helix' DNA-binding domain"/>
    <property type="match status" value="1"/>
</dbReference>
<comment type="similarity">
    <text evidence="1">Belongs to the LysR transcriptional regulatory family.</text>
</comment>
<organism evidence="6 7">
    <name type="scientific">Palleronia aestuarii</name>
    <dbReference type="NCBI Taxonomy" id="568105"/>
    <lineage>
        <taxon>Bacteria</taxon>
        <taxon>Pseudomonadati</taxon>
        <taxon>Pseudomonadota</taxon>
        <taxon>Alphaproteobacteria</taxon>
        <taxon>Rhodobacterales</taxon>
        <taxon>Roseobacteraceae</taxon>
        <taxon>Palleronia</taxon>
    </lineage>
</organism>
<keyword evidence="3 6" id="KW-0238">DNA-binding</keyword>
<evidence type="ECO:0000256" key="3">
    <source>
        <dbReference type="ARBA" id="ARBA00023125"/>
    </source>
</evidence>
<dbReference type="InterPro" id="IPR005119">
    <property type="entry name" value="LysR_subst-bd"/>
</dbReference>
<dbReference type="CDD" id="cd08414">
    <property type="entry name" value="PBP2_LTTR_aromatics_like"/>
    <property type="match status" value="1"/>
</dbReference>
<dbReference type="FunFam" id="1.10.10.10:FF:000001">
    <property type="entry name" value="LysR family transcriptional regulator"/>
    <property type="match status" value="1"/>
</dbReference>
<reference evidence="6 7" key="1">
    <citation type="submission" date="2018-06" db="EMBL/GenBank/DDBJ databases">
        <title>Genomic Encyclopedia of Archaeal and Bacterial Type Strains, Phase II (KMG-II): from individual species to whole genera.</title>
        <authorList>
            <person name="Goeker M."/>
        </authorList>
    </citation>
    <scope>NUCLEOTIDE SEQUENCE [LARGE SCALE GENOMIC DNA]</scope>
    <source>
        <strain evidence="6 7">DSM 22009</strain>
    </source>
</reference>
<dbReference type="Gene3D" id="3.40.190.10">
    <property type="entry name" value="Periplasmic binding protein-like II"/>
    <property type="match status" value="2"/>
</dbReference>
<evidence type="ECO:0000259" key="5">
    <source>
        <dbReference type="PROSITE" id="PS50931"/>
    </source>
</evidence>
<keyword evidence="2" id="KW-0805">Transcription regulation</keyword>
<proteinExistence type="inferred from homology"/>
<dbReference type="PANTHER" id="PTHR30346">
    <property type="entry name" value="TRANSCRIPTIONAL DUAL REGULATOR HCAR-RELATED"/>
    <property type="match status" value="1"/>
</dbReference>